<evidence type="ECO:0000313" key="3">
    <source>
        <dbReference type="Proteomes" id="UP000307562"/>
    </source>
</evidence>
<protein>
    <submittedName>
        <fullName evidence="2">Uncharacterized protein</fullName>
    </submittedName>
</protein>
<dbReference type="EMBL" id="CP040637">
    <property type="protein sequence ID" value="QCW04941.1"/>
    <property type="molecule type" value="Genomic_DNA"/>
</dbReference>
<proteinExistence type="predicted"/>
<dbReference type="Proteomes" id="UP000307562">
    <property type="component" value="Chromosome"/>
</dbReference>
<name>A0A4P9TIW4_9EURY</name>
<accession>A0A4P9TIW4</accession>
<evidence type="ECO:0000313" key="2">
    <source>
        <dbReference type="EMBL" id="QCW04941.1"/>
    </source>
</evidence>
<sequence length="507" mass="52433">MSCMIALSMVAAGVPAATAGGEGELDAGTVHALEEGEELYLVFGADLSDQSLEEYVDEHADDSSNADTEIVQYQDVDQVNINEQGSAVSIAIDGGEATAIQESNQENDNVQSGEAISKSGSVETATTQFENVGDVNIIIGNGGDQQFDGWGVKDKKGDETITQEAVASVAQSQTVGQVNYNNQSTAFAFAMDDSDATALQQSYQRNENLQEGMANASNVYLGDGKVGHKKDKSGDHGAGSSTGQDADALLEQSQDVVQENVNEQGGAVAIAIGENSTATAIQFTDQSNLNEQIGSVDASNLMATATGMNVATAGNVSGDILSTETDVGEPDKEDKKDGIDGEQVATAGVAQEQAVEQRNINLQNTALAIAQNGSESTAIQLAYQQNYNAQVGYADAINVYASPGYVTDDVTRTSSTTVTVDGNAGEAIPGASYDYAGTANQTNDAEQTASAAIVQSQLITQENLNEQHTAVAVAEDGGSAGSSQISLQENENVQLTSVASTNVWAGA</sequence>
<reference evidence="3" key="1">
    <citation type="submission" date="2019-05" db="EMBL/GenBank/DDBJ databases">
        <title>Complete Genome Sequence and Methylation Pattern of the Halophilic Archaeon Natrinema pallidum BOL6-1.</title>
        <authorList>
            <person name="DasSarma P."/>
            <person name="DasSarma B.P."/>
            <person name="DasSarma S.L."/>
            <person name="Martinez F.L."/>
            <person name="Guzman D."/>
            <person name="Roberts R.J."/>
            <person name="DasSarma S."/>
        </authorList>
    </citation>
    <scope>NUCLEOTIDE SEQUENCE [LARGE SCALE GENOMIC DNA]</scope>
    <source>
        <strain evidence="3">BOL6-1</strain>
    </source>
</reference>
<keyword evidence="3" id="KW-1185">Reference proteome</keyword>
<dbReference type="AlphaFoldDB" id="A0A4P9TIW4"/>
<feature type="region of interest" description="Disordered" evidence="1">
    <location>
        <begin position="220"/>
        <end position="244"/>
    </location>
</feature>
<evidence type="ECO:0000256" key="1">
    <source>
        <dbReference type="SAM" id="MobiDB-lite"/>
    </source>
</evidence>
<organism evidence="2 3">
    <name type="scientific">Natrinema pallidum</name>
    <dbReference type="NCBI Taxonomy" id="69527"/>
    <lineage>
        <taxon>Archaea</taxon>
        <taxon>Methanobacteriati</taxon>
        <taxon>Methanobacteriota</taxon>
        <taxon>Stenosarchaea group</taxon>
        <taxon>Halobacteria</taxon>
        <taxon>Halobacteriales</taxon>
        <taxon>Natrialbaceae</taxon>
        <taxon>Natrinema</taxon>
    </lineage>
</organism>
<gene>
    <name evidence="2" type="ORF">FGF80_05040</name>
</gene>
<dbReference type="KEGG" id="npl:FGF80_05040"/>